<proteinExistence type="inferred from homology"/>
<dbReference type="Proteomes" id="UP000492821">
    <property type="component" value="Unassembled WGS sequence"/>
</dbReference>
<evidence type="ECO:0000256" key="3">
    <source>
        <dbReference type="ARBA" id="ARBA00023274"/>
    </source>
</evidence>
<comment type="similarity">
    <text evidence="1 4">Belongs to the eukaryotic ribosomal protein eS6 family.</text>
</comment>
<dbReference type="InterPro" id="IPR014401">
    <property type="entry name" value="Ribosomal_eS6-like"/>
</dbReference>
<dbReference type="Pfam" id="PF01092">
    <property type="entry name" value="Ribosomal_S6e"/>
    <property type="match status" value="1"/>
</dbReference>
<evidence type="ECO:0000256" key="2">
    <source>
        <dbReference type="ARBA" id="ARBA00022980"/>
    </source>
</evidence>
<keyword evidence="3 4" id="KW-0687">Ribonucleoprotein</keyword>
<dbReference type="PANTHER" id="PTHR11502">
    <property type="entry name" value="40S RIBOSOMAL PROTEIN S6"/>
    <property type="match status" value="1"/>
</dbReference>
<keyword evidence="2 4" id="KW-0689">Ribosomal protein</keyword>
<keyword evidence="6" id="KW-1185">Reference proteome</keyword>
<dbReference type="PIRSF" id="PIRSF002129">
    <property type="entry name" value="Ribosom_S6_euk"/>
    <property type="match status" value="1"/>
</dbReference>
<evidence type="ECO:0000313" key="7">
    <source>
        <dbReference type="WBParaSite" id="Pan_g14130.t1"/>
    </source>
</evidence>
<protein>
    <recommendedName>
        <fullName evidence="4">40S ribosomal protein S6</fullName>
    </recommendedName>
</protein>
<dbReference type="AlphaFoldDB" id="A0A7E4ZS98"/>
<evidence type="ECO:0000256" key="1">
    <source>
        <dbReference type="ARBA" id="ARBA00009312"/>
    </source>
</evidence>
<dbReference type="SMART" id="SM01405">
    <property type="entry name" value="Ribosomal_S6e"/>
    <property type="match status" value="1"/>
</dbReference>
<name>A0A7E4ZS98_PANRE</name>
<reference evidence="7" key="2">
    <citation type="submission" date="2020-10" db="UniProtKB">
        <authorList>
            <consortium name="WormBaseParasite"/>
        </authorList>
    </citation>
    <scope>IDENTIFICATION</scope>
</reference>
<accession>A0A7E4ZS98</accession>
<dbReference type="InterPro" id="IPR001377">
    <property type="entry name" value="Ribosomal_eS6"/>
</dbReference>
<dbReference type="PROSITE" id="PS00578">
    <property type="entry name" value="RIBOSOMAL_S6E"/>
    <property type="match status" value="1"/>
</dbReference>
<dbReference type="GO" id="GO:0003735">
    <property type="term" value="F:structural constituent of ribosome"/>
    <property type="evidence" value="ECO:0007669"/>
    <property type="project" value="InterPro"/>
</dbReference>
<dbReference type="WBParaSite" id="Pan_g14130.t1">
    <property type="protein sequence ID" value="Pan_g14130.t1"/>
    <property type="gene ID" value="Pan_g14130"/>
</dbReference>
<feature type="region of interest" description="Disordered" evidence="5">
    <location>
        <begin position="222"/>
        <end position="249"/>
    </location>
</feature>
<dbReference type="GO" id="GO:1990904">
    <property type="term" value="C:ribonucleoprotein complex"/>
    <property type="evidence" value="ECO:0007669"/>
    <property type="project" value="UniProtKB-KW"/>
</dbReference>
<feature type="compositionally biased region" description="Basic and acidic residues" evidence="5">
    <location>
        <begin position="239"/>
        <end position="249"/>
    </location>
</feature>
<evidence type="ECO:0000256" key="4">
    <source>
        <dbReference type="PIRNR" id="PIRNR002129"/>
    </source>
</evidence>
<dbReference type="GO" id="GO:0005840">
    <property type="term" value="C:ribosome"/>
    <property type="evidence" value="ECO:0007669"/>
    <property type="project" value="UniProtKB-KW"/>
</dbReference>
<sequence>MKLNIAYPATGCQKTFEIEDEKKVRVFYEKRMAQEVPADSLGDEWKGYILRITGGNDKQGFPMKQGVLTNGRVRLLLSKGHSCYRPRKTGERKRKSVRGCIVDANLSALALTIVKKGEGEIEGLTDSQVPRRLGPKRASKIRRLFNLSKNDDVRDYVIKRAYPEKEKNGKKIQRIKTPKIQRLVTPQRLQRKRRRISQKLQRRVKNREEAATYQKVLAKYAKEQHDAKVARRHSSASKSESEKHSVSKK</sequence>
<reference evidence="6" key="1">
    <citation type="journal article" date="2013" name="Genetics">
        <title>The draft genome and transcriptome of Panagrellus redivivus are shaped by the harsh demands of a free-living lifestyle.</title>
        <authorList>
            <person name="Srinivasan J."/>
            <person name="Dillman A.R."/>
            <person name="Macchietto M.G."/>
            <person name="Heikkinen L."/>
            <person name="Lakso M."/>
            <person name="Fracchia K.M."/>
            <person name="Antoshechkin I."/>
            <person name="Mortazavi A."/>
            <person name="Wong G."/>
            <person name="Sternberg P.W."/>
        </authorList>
    </citation>
    <scope>NUCLEOTIDE SEQUENCE [LARGE SCALE GENOMIC DNA]</scope>
    <source>
        <strain evidence="6">MT8872</strain>
    </source>
</reference>
<organism evidence="6 7">
    <name type="scientific">Panagrellus redivivus</name>
    <name type="common">Microworm</name>
    <dbReference type="NCBI Taxonomy" id="6233"/>
    <lineage>
        <taxon>Eukaryota</taxon>
        <taxon>Metazoa</taxon>
        <taxon>Ecdysozoa</taxon>
        <taxon>Nematoda</taxon>
        <taxon>Chromadorea</taxon>
        <taxon>Rhabditida</taxon>
        <taxon>Tylenchina</taxon>
        <taxon>Panagrolaimomorpha</taxon>
        <taxon>Panagrolaimoidea</taxon>
        <taxon>Panagrolaimidae</taxon>
        <taxon>Panagrellus</taxon>
    </lineage>
</organism>
<dbReference type="InterPro" id="IPR018282">
    <property type="entry name" value="Ribosomal_eS6_CS"/>
</dbReference>
<evidence type="ECO:0000256" key="5">
    <source>
        <dbReference type="SAM" id="MobiDB-lite"/>
    </source>
</evidence>
<dbReference type="Gene3D" id="1.20.5.2650">
    <property type="match status" value="1"/>
</dbReference>
<evidence type="ECO:0000313" key="6">
    <source>
        <dbReference type="Proteomes" id="UP000492821"/>
    </source>
</evidence>
<dbReference type="GO" id="GO:0006412">
    <property type="term" value="P:translation"/>
    <property type="evidence" value="ECO:0007669"/>
    <property type="project" value="InterPro"/>
</dbReference>